<gene>
    <name evidence="2" type="ORF">LG45_14815</name>
</gene>
<dbReference type="eggNOG" id="ENOG502Z7MQ">
    <property type="taxonomic scope" value="Bacteria"/>
</dbReference>
<protein>
    <recommendedName>
        <fullName evidence="4">DUF4835 domain-containing protein</fullName>
    </recommendedName>
</protein>
<name>A0A095SSA5_9FLAO</name>
<sequence>MRKFFLVSFLFIIAFAKGQELNCTVTVNYDKITNANVQIFKNLQISLNDFVNKTVWTEQSYSQREKINCSMYIIINSYDSNQFGATIQVQSSRPAFNSTYSSPVININDKEFNFRYVEFENMIYNPNSFDTNLISVLAYYSYLIIGTDADTFSPKGGSPYFQIAQDIVNQAAQSGYKGWTQAEKNQNRFFLINDILSPAMVAYRETLYSYHFDGIDMMHKDLKLAKGAIKNALMNIYKLNTVRPNSYLARTFFDAKVDEIVAIYTGGPSIPVADLVDNLNKISPTNSSKWSQVKF</sequence>
<accession>A0A095SSA5</accession>
<dbReference type="OrthoDB" id="9773381at2"/>
<proteinExistence type="predicted"/>
<dbReference type="Pfam" id="PF16119">
    <property type="entry name" value="DUF4835"/>
    <property type="match status" value="1"/>
</dbReference>
<evidence type="ECO:0000313" key="3">
    <source>
        <dbReference type="Proteomes" id="UP000029554"/>
    </source>
</evidence>
<organism evidence="2 3">
    <name type="scientific">Flavobacterium aquatile LMG 4008 = ATCC 11947</name>
    <dbReference type="NCBI Taxonomy" id="1453498"/>
    <lineage>
        <taxon>Bacteria</taxon>
        <taxon>Pseudomonadati</taxon>
        <taxon>Bacteroidota</taxon>
        <taxon>Flavobacteriia</taxon>
        <taxon>Flavobacteriales</taxon>
        <taxon>Flavobacteriaceae</taxon>
        <taxon>Flavobacterium</taxon>
    </lineage>
</organism>
<dbReference type="Proteomes" id="UP000029554">
    <property type="component" value="Unassembled WGS sequence"/>
</dbReference>
<comment type="caution">
    <text evidence="2">The sequence shown here is derived from an EMBL/GenBank/DDBJ whole genome shotgun (WGS) entry which is preliminary data.</text>
</comment>
<reference evidence="2 3" key="1">
    <citation type="submission" date="2014-09" db="EMBL/GenBank/DDBJ databases">
        <title>Whole Genome Shotgun of Flavobacterium aquatile LMG 4008.</title>
        <authorList>
            <person name="Gale A.N."/>
            <person name="Pipes S.E."/>
            <person name="Newman J.D."/>
        </authorList>
    </citation>
    <scope>NUCLEOTIDE SEQUENCE [LARGE SCALE GENOMIC DNA]</scope>
    <source>
        <strain evidence="2 3">LMG 4008</strain>
    </source>
</reference>
<dbReference type="RefSeq" id="WP_035128321.1">
    <property type="nucleotide sequence ID" value="NZ_JRHH01000005.1"/>
</dbReference>
<dbReference type="AlphaFoldDB" id="A0A095SSA5"/>
<dbReference type="EMBL" id="JRHH01000005">
    <property type="protein sequence ID" value="KGD67472.1"/>
    <property type="molecule type" value="Genomic_DNA"/>
</dbReference>
<evidence type="ECO:0000256" key="1">
    <source>
        <dbReference type="SAM" id="SignalP"/>
    </source>
</evidence>
<feature type="chain" id="PRO_5001917936" description="DUF4835 domain-containing protein" evidence="1">
    <location>
        <begin position="17"/>
        <end position="295"/>
    </location>
</feature>
<keyword evidence="3" id="KW-1185">Reference proteome</keyword>
<evidence type="ECO:0008006" key="4">
    <source>
        <dbReference type="Google" id="ProtNLM"/>
    </source>
</evidence>
<keyword evidence="1" id="KW-0732">Signal</keyword>
<dbReference type="InterPro" id="IPR032274">
    <property type="entry name" value="DUF4835"/>
</dbReference>
<dbReference type="STRING" id="1453498.LG45_14815"/>
<feature type="signal peptide" evidence="1">
    <location>
        <begin position="1"/>
        <end position="16"/>
    </location>
</feature>
<evidence type="ECO:0000313" key="2">
    <source>
        <dbReference type="EMBL" id="KGD67472.1"/>
    </source>
</evidence>